<feature type="binding site" evidence="1">
    <location>
        <position position="194"/>
    </location>
    <ligand>
        <name>Mg(2+)</name>
        <dbReference type="ChEBI" id="CHEBI:18420"/>
        <label>1</label>
    </ligand>
</feature>
<evidence type="ECO:0000313" key="3">
    <source>
        <dbReference type="Proteomes" id="UP000199054"/>
    </source>
</evidence>
<reference evidence="2 3" key="1">
    <citation type="submission" date="2016-10" db="EMBL/GenBank/DDBJ databases">
        <authorList>
            <person name="de Groot N.N."/>
        </authorList>
    </citation>
    <scope>NUCLEOTIDE SEQUENCE [LARGE SCALE GENOMIC DNA]</scope>
    <source>
        <strain evidence="2 3">DSM 8512</strain>
    </source>
</reference>
<feature type="binding site" evidence="1">
    <location>
        <position position="192"/>
    </location>
    <ligand>
        <name>Mg(2+)</name>
        <dbReference type="ChEBI" id="CHEBI:18420"/>
        <label>1</label>
    </ligand>
</feature>
<dbReference type="PANTHER" id="PTHR16222">
    <property type="entry name" value="ADP-RIBOSYLGLYCOHYDROLASE"/>
    <property type="match status" value="1"/>
</dbReference>
<sequence length="252" mass="27043">MALCLAESLLANPDLDERDLLERFCRWAQHGENSSTGVAVGIGQITLRRLGDFRRTGSLHAAPRSRGDGNGALMRVAPVAIRHFRDPRKAAEIAIRQSRTTHASVLSEQCCAFSVQLISRLVLGEEWSTALAEAQVELQAPELLAMLDRCNSAGEPPSTGYVVDTLEAALWAVSRTQSFEEALLAAVNLGHDADTVGAVAGQIAGARYGSEAIPVAWAETLVQRARIEKLADLVPGCHADPKNGKTRTAARK</sequence>
<dbReference type="InterPro" id="IPR050792">
    <property type="entry name" value="ADP-ribosylglycohydrolase"/>
</dbReference>
<dbReference type="Gene3D" id="1.10.4080.10">
    <property type="entry name" value="ADP-ribosylation/Crystallin J1"/>
    <property type="match status" value="1"/>
</dbReference>
<dbReference type="InterPro" id="IPR005502">
    <property type="entry name" value="Ribosyl_crysJ1"/>
</dbReference>
<gene>
    <name evidence="2" type="ORF">SAMN04489859_1008139</name>
</gene>
<keyword evidence="1" id="KW-0460">Magnesium</keyword>
<protein>
    <submittedName>
        <fullName evidence="2">ADP-ribosyl-[dinitrogen reductase] hydrolase</fullName>
    </submittedName>
</protein>
<evidence type="ECO:0000256" key="1">
    <source>
        <dbReference type="PIRSR" id="PIRSR605502-1"/>
    </source>
</evidence>
<dbReference type="Proteomes" id="UP000199054">
    <property type="component" value="Unassembled WGS sequence"/>
</dbReference>
<dbReference type="InterPro" id="IPR036705">
    <property type="entry name" value="Ribosyl_crysJ1_sf"/>
</dbReference>
<keyword evidence="2" id="KW-0378">Hydrolase</keyword>
<dbReference type="GO" id="GO:0046872">
    <property type="term" value="F:metal ion binding"/>
    <property type="evidence" value="ECO:0007669"/>
    <property type="project" value="UniProtKB-KW"/>
</dbReference>
<feature type="binding site" evidence="1">
    <location>
        <position position="195"/>
    </location>
    <ligand>
        <name>Mg(2+)</name>
        <dbReference type="ChEBI" id="CHEBI:18420"/>
        <label>1</label>
    </ligand>
</feature>
<dbReference type="GO" id="GO:0016787">
    <property type="term" value="F:hydrolase activity"/>
    <property type="evidence" value="ECO:0007669"/>
    <property type="project" value="UniProtKB-KW"/>
</dbReference>
<comment type="cofactor">
    <cofactor evidence="1">
        <name>Mg(2+)</name>
        <dbReference type="ChEBI" id="CHEBI:18420"/>
    </cofactor>
    <text evidence="1">Binds 2 magnesium ions per subunit.</text>
</comment>
<dbReference type="PANTHER" id="PTHR16222:SF12">
    <property type="entry name" value="ADP-RIBOSYLGLYCOHYDROLASE-RELATED"/>
    <property type="match status" value="1"/>
</dbReference>
<proteinExistence type="predicted"/>
<dbReference type="SUPFAM" id="SSF101478">
    <property type="entry name" value="ADP-ribosylglycohydrolase"/>
    <property type="match status" value="1"/>
</dbReference>
<keyword evidence="3" id="KW-1185">Reference proteome</keyword>
<organism evidence="2 3">
    <name type="scientific">Paracoccus alcaliphilus</name>
    <dbReference type="NCBI Taxonomy" id="34002"/>
    <lineage>
        <taxon>Bacteria</taxon>
        <taxon>Pseudomonadati</taxon>
        <taxon>Pseudomonadota</taxon>
        <taxon>Alphaproteobacteria</taxon>
        <taxon>Rhodobacterales</taxon>
        <taxon>Paracoccaceae</taxon>
        <taxon>Paracoccus</taxon>
    </lineage>
</organism>
<dbReference type="Pfam" id="PF03747">
    <property type="entry name" value="ADP_ribosyl_GH"/>
    <property type="match status" value="1"/>
</dbReference>
<evidence type="ECO:0000313" key="2">
    <source>
        <dbReference type="EMBL" id="SEN51706.1"/>
    </source>
</evidence>
<dbReference type="STRING" id="34002.SAMN04489859_1008139"/>
<keyword evidence="1" id="KW-0479">Metal-binding</keyword>
<dbReference type="AlphaFoldDB" id="A0A1H8H653"/>
<accession>A0A1H8H653</accession>
<dbReference type="EMBL" id="FODE01000008">
    <property type="protein sequence ID" value="SEN51706.1"/>
    <property type="molecule type" value="Genomic_DNA"/>
</dbReference>
<name>A0A1H8H653_9RHOB</name>